<protein>
    <submittedName>
        <fullName evidence="1">Uncharacterized protein</fullName>
    </submittedName>
</protein>
<accession>A0ACB0ZS96</accession>
<dbReference type="Proteomes" id="UP001497535">
    <property type="component" value="Unassembled WGS sequence"/>
</dbReference>
<gene>
    <name evidence="1" type="ORF">MENTE1834_LOCUS29240</name>
</gene>
<sequence length="626" mass="68410">MAEQQQQPSNPSTDDKTEISGAPKDAEQREPLLIARQDATGDDQKAKRTVPEGHWTKSLIFAVLAAAFGSSFQFGYHIGCINLPADLIKQWFSEQISGSDAATIEARWGMAVGVFAVGGMIGGNLVGIVATKLGRKRALLYNNALAIISGALMAGAKFVGNYWLFILGRLIVGINAGLNSGLAPMYLTEVSPANLRGATGSFAQLFVTIAILFSQILGLPFLLGTVERWPFIFAFTFVPVIVQLCTLTFCPETPEFTIVVKGQRDQAEKDLKKLRESEDVQAELDLISDEAAKANSGAPSSMKDIYGTRLPWPLVLALFMMISQQLSGINAAMFYSTAIFKGAGLKGQWPNYATIAMGAINVLMTVVSVYLVEHPRFGRRTLHITGMVGMCFSTAMIAISMLVAKSIEFVSFLSIIFVLLFVISFATGPAMFYSTAIFKGAGLKGQWPNYATIAMGAINVLMTVVSVYLVEHPRFGRRTLHITGMVGMCFSTAMIAISMLVAKSIEFVSFLSIIFVLLFVISFATGPGSIPWFYVNEMFPSNLRGIASTFAVTVNWICVILVATFFPIIDGILAEYSFFVFTALLLIFILFALKFLPETKNKTLEQVYEEMDNRRGVKTKLNNNQV</sequence>
<evidence type="ECO:0000313" key="2">
    <source>
        <dbReference type="Proteomes" id="UP001497535"/>
    </source>
</evidence>
<keyword evidence="2" id="KW-1185">Reference proteome</keyword>
<evidence type="ECO:0000313" key="1">
    <source>
        <dbReference type="EMBL" id="CAK5081996.1"/>
    </source>
</evidence>
<comment type="caution">
    <text evidence="1">The sequence shown here is derived from an EMBL/GenBank/DDBJ whole genome shotgun (WGS) entry which is preliminary data.</text>
</comment>
<reference evidence="1" key="1">
    <citation type="submission" date="2023-11" db="EMBL/GenBank/DDBJ databases">
        <authorList>
            <person name="Poullet M."/>
        </authorList>
    </citation>
    <scope>NUCLEOTIDE SEQUENCE</scope>
    <source>
        <strain evidence="1">E1834</strain>
    </source>
</reference>
<organism evidence="1 2">
    <name type="scientific">Meloidogyne enterolobii</name>
    <name type="common">Root-knot nematode worm</name>
    <name type="synonym">Meloidogyne mayaguensis</name>
    <dbReference type="NCBI Taxonomy" id="390850"/>
    <lineage>
        <taxon>Eukaryota</taxon>
        <taxon>Metazoa</taxon>
        <taxon>Ecdysozoa</taxon>
        <taxon>Nematoda</taxon>
        <taxon>Chromadorea</taxon>
        <taxon>Rhabditida</taxon>
        <taxon>Tylenchina</taxon>
        <taxon>Tylenchomorpha</taxon>
        <taxon>Tylenchoidea</taxon>
        <taxon>Meloidogynidae</taxon>
        <taxon>Meloidogyninae</taxon>
        <taxon>Meloidogyne</taxon>
    </lineage>
</organism>
<proteinExistence type="predicted"/>
<name>A0ACB0ZS96_MELEN</name>
<dbReference type="EMBL" id="CAVMJV010000045">
    <property type="protein sequence ID" value="CAK5081996.1"/>
    <property type="molecule type" value="Genomic_DNA"/>
</dbReference>